<dbReference type="AlphaFoldDB" id="A0A075FS52"/>
<proteinExistence type="predicted"/>
<sequence>MDNSNKQATASTAFCSPNLPKSADRMLIRGEVALSEPLERSGHTINQTYGLSRLSLLPTYLQRRSLIRCAYTRGAGRRFARTSPLEAQPMRDGRVNLPFLRLNSERSGNWRKRKCTVL</sequence>
<accession>A0A075FS52</accession>
<protein>
    <submittedName>
        <fullName evidence="1">Uncharacterized protein</fullName>
    </submittedName>
</protein>
<dbReference type="EMBL" id="KF900416">
    <property type="protein sequence ID" value="AIE94173.1"/>
    <property type="molecule type" value="Genomic_DNA"/>
</dbReference>
<evidence type="ECO:0000313" key="1">
    <source>
        <dbReference type="EMBL" id="AIE94173.1"/>
    </source>
</evidence>
<name>A0A075FS52_9EURY</name>
<organism evidence="1">
    <name type="scientific">uncultured marine group II/III euryarchaeote AD1000_44_A09</name>
    <dbReference type="NCBI Taxonomy" id="1457774"/>
    <lineage>
        <taxon>Archaea</taxon>
        <taxon>Methanobacteriati</taxon>
        <taxon>Methanobacteriota</taxon>
        <taxon>environmental samples</taxon>
    </lineage>
</organism>
<reference evidence="1" key="1">
    <citation type="journal article" date="2014" name="Genome Biol. Evol.">
        <title>Pangenome evidence for extensive interdomain horizontal transfer affecting lineage core and shell genes in uncultured planktonic thaumarchaeota and euryarchaeota.</title>
        <authorList>
            <person name="Deschamps P."/>
            <person name="Zivanovic Y."/>
            <person name="Moreira D."/>
            <person name="Rodriguez-Valera F."/>
            <person name="Lopez-Garcia P."/>
        </authorList>
    </citation>
    <scope>NUCLEOTIDE SEQUENCE</scope>
</reference>